<gene>
    <name evidence="1" type="ORF">TeGR_g4101</name>
</gene>
<organism evidence="1 2">
    <name type="scientific">Tetraparma gracilis</name>
    <dbReference type="NCBI Taxonomy" id="2962635"/>
    <lineage>
        <taxon>Eukaryota</taxon>
        <taxon>Sar</taxon>
        <taxon>Stramenopiles</taxon>
        <taxon>Ochrophyta</taxon>
        <taxon>Bolidophyceae</taxon>
        <taxon>Parmales</taxon>
        <taxon>Triparmaceae</taxon>
        <taxon>Tetraparma</taxon>
    </lineage>
</organism>
<dbReference type="InterPro" id="IPR013078">
    <property type="entry name" value="His_Pase_superF_clade-1"/>
</dbReference>
<name>A0ABQ6N643_9STRA</name>
<dbReference type="EMBL" id="BRYB01002163">
    <property type="protein sequence ID" value="GMI40533.1"/>
    <property type="molecule type" value="Genomic_DNA"/>
</dbReference>
<dbReference type="Gene3D" id="3.40.50.1240">
    <property type="entry name" value="Phosphoglycerate mutase-like"/>
    <property type="match status" value="1"/>
</dbReference>
<dbReference type="SMART" id="SM00855">
    <property type="entry name" value="PGAM"/>
    <property type="match status" value="1"/>
</dbReference>
<dbReference type="PANTHER" id="PTHR48100">
    <property type="entry name" value="BROAD-SPECIFICITY PHOSPHATASE YOR283W-RELATED"/>
    <property type="match status" value="1"/>
</dbReference>
<reference evidence="1 2" key="1">
    <citation type="journal article" date="2023" name="Commun. Biol.">
        <title>Genome analysis of Parmales, the sister group of diatoms, reveals the evolutionary specialization of diatoms from phago-mixotrophs to photoautotrophs.</title>
        <authorList>
            <person name="Ban H."/>
            <person name="Sato S."/>
            <person name="Yoshikawa S."/>
            <person name="Yamada K."/>
            <person name="Nakamura Y."/>
            <person name="Ichinomiya M."/>
            <person name="Sato N."/>
            <person name="Blanc-Mathieu R."/>
            <person name="Endo H."/>
            <person name="Kuwata A."/>
            <person name="Ogata H."/>
        </authorList>
    </citation>
    <scope>NUCLEOTIDE SEQUENCE [LARGE SCALE GENOMIC DNA]</scope>
</reference>
<evidence type="ECO:0000313" key="1">
    <source>
        <dbReference type="EMBL" id="GMI40533.1"/>
    </source>
</evidence>
<dbReference type="PANTHER" id="PTHR48100:SF44">
    <property type="entry name" value="PHOSPHATASE C1620.13-RELATED"/>
    <property type="match status" value="1"/>
</dbReference>
<dbReference type="CDD" id="cd07067">
    <property type="entry name" value="HP_PGM_like"/>
    <property type="match status" value="1"/>
</dbReference>
<dbReference type="InterPro" id="IPR029033">
    <property type="entry name" value="His_PPase_superfam"/>
</dbReference>
<dbReference type="InterPro" id="IPR050275">
    <property type="entry name" value="PGM_Phosphatase"/>
</dbReference>
<accession>A0ABQ6N643</accession>
<protein>
    <submittedName>
        <fullName evidence="1">Uncharacterized protein</fullName>
    </submittedName>
</protein>
<dbReference type="Proteomes" id="UP001165060">
    <property type="component" value="Unassembled WGS sequence"/>
</dbReference>
<proteinExistence type="predicted"/>
<sequence length="233" mass="24119">MKLPSPLLALLPSLSPPPSSRRLFLIRHGEVVPPGGVHGPLYGDLDVPLSPFGEAEAILAATALEDVPLAVVVSSPLRRAVFGAAAIRRNRAPAGPETHPGFRELCRGAWRGLTKEQIGADAFGRFNACEEAATPEGGESIAAVSARVLAAAADVLPSVPLGGSGAVVSHLWVTRSLLAAASDRPVAELAGMSVPTASVSCVEYEYEGGEVVGQRVLFQGYKPGERSSQDVGN</sequence>
<evidence type="ECO:0000313" key="2">
    <source>
        <dbReference type="Proteomes" id="UP001165060"/>
    </source>
</evidence>
<comment type="caution">
    <text evidence="1">The sequence shown here is derived from an EMBL/GenBank/DDBJ whole genome shotgun (WGS) entry which is preliminary data.</text>
</comment>
<dbReference type="SUPFAM" id="SSF53254">
    <property type="entry name" value="Phosphoglycerate mutase-like"/>
    <property type="match status" value="1"/>
</dbReference>
<keyword evidence="2" id="KW-1185">Reference proteome</keyword>
<dbReference type="Pfam" id="PF00300">
    <property type="entry name" value="His_Phos_1"/>
    <property type="match status" value="1"/>
</dbReference>